<evidence type="ECO:0000259" key="4">
    <source>
        <dbReference type="PROSITE" id="PS50995"/>
    </source>
</evidence>
<protein>
    <submittedName>
        <fullName evidence="5">DNA-binding transcriptional regulator, MarR family</fullName>
    </submittedName>
</protein>
<evidence type="ECO:0000313" key="5">
    <source>
        <dbReference type="EMBL" id="SFQ40633.1"/>
    </source>
</evidence>
<dbReference type="Gene3D" id="1.10.10.10">
    <property type="entry name" value="Winged helix-like DNA-binding domain superfamily/Winged helix DNA-binding domain"/>
    <property type="match status" value="1"/>
</dbReference>
<name>A0A1I5Y8Z4_9LACT</name>
<feature type="domain" description="HTH marR-type" evidence="4">
    <location>
        <begin position="5"/>
        <end position="142"/>
    </location>
</feature>
<evidence type="ECO:0000256" key="3">
    <source>
        <dbReference type="ARBA" id="ARBA00023163"/>
    </source>
</evidence>
<dbReference type="OrthoDB" id="384891at2"/>
<dbReference type="Proteomes" id="UP000199136">
    <property type="component" value="Unassembled WGS sequence"/>
</dbReference>
<dbReference type="PANTHER" id="PTHR42756">
    <property type="entry name" value="TRANSCRIPTIONAL REGULATOR, MARR"/>
    <property type="match status" value="1"/>
</dbReference>
<dbReference type="GO" id="GO:0003677">
    <property type="term" value="F:DNA binding"/>
    <property type="evidence" value="ECO:0007669"/>
    <property type="project" value="UniProtKB-KW"/>
</dbReference>
<dbReference type="InterPro" id="IPR036390">
    <property type="entry name" value="WH_DNA-bd_sf"/>
</dbReference>
<evidence type="ECO:0000313" key="6">
    <source>
        <dbReference type="Proteomes" id="UP000199136"/>
    </source>
</evidence>
<keyword evidence="2 5" id="KW-0238">DNA-binding</keyword>
<dbReference type="PROSITE" id="PS50995">
    <property type="entry name" value="HTH_MARR_2"/>
    <property type="match status" value="1"/>
</dbReference>
<dbReference type="SUPFAM" id="SSF46785">
    <property type="entry name" value="Winged helix' DNA-binding domain"/>
    <property type="match status" value="1"/>
</dbReference>
<dbReference type="GO" id="GO:0003700">
    <property type="term" value="F:DNA-binding transcription factor activity"/>
    <property type="evidence" value="ECO:0007669"/>
    <property type="project" value="InterPro"/>
</dbReference>
<dbReference type="EMBL" id="FOXW01000007">
    <property type="protein sequence ID" value="SFQ40633.1"/>
    <property type="molecule type" value="Genomic_DNA"/>
</dbReference>
<dbReference type="InterPro" id="IPR000835">
    <property type="entry name" value="HTH_MarR-typ"/>
</dbReference>
<keyword evidence="3" id="KW-0804">Transcription</keyword>
<sequence length="148" mass="17175">MREFQDYVCFSLQAANHQVKKSIAAKMTEISDDQNNMMQSRIIGFIHSRQDKDIFQKDIEELLKIRRSTATGMLNTLEKKGLLERQPVSHDARLKKLVITPKGIEFSKKAVECIQSVERKVRSGLSEEELETFFNVLSKIRKNIEDME</sequence>
<proteinExistence type="predicted"/>
<evidence type="ECO:0000256" key="1">
    <source>
        <dbReference type="ARBA" id="ARBA00023015"/>
    </source>
</evidence>
<gene>
    <name evidence="5" type="ORF">SAMN04488506_1834</name>
</gene>
<organism evidence="5 6">
    <name type="scientific">Desemzia incerta</name>
    <dbReference type="NCBI Taxonomy" id="82801"/>
    <lineage>
        <taxon>Bacteria</taxon>
        <taxon>Bacillati</taxon>
        <taxon>Bacillota</taxon>
        <taxon>Bacilli</taxon>
        <taxon>Lactobacillales</taxon>
        <taxon>Carnobacteriaceae</taxon>
        <taxon>Desemzia</taxon>
    </lineage>
</organism>
<accession>A0A1I5Y8Z4</accession>
<dbReference type="InterPro" id="IPR036388">
    <property type="entry name" value="WH-like_DNA-bd_sf"/>
</dbReference>
<dbReference type="AlphaFoldDB" id="A0A1I5Y8Z4"/>
<evidence type="ECO:0000256" key="2">
    <source>
        <dbReference type="ARBA" id="ARBA00023125"/>
    </source>
</evidence>
<dbReference type="PANTHER" id="PTHR42756:SF1">
    <property type="entry name" value="TRANSCRIPTIONAL REPRESSOR OF EMRAB OPERON"/>
    <property type="match status" value="1"/>
</dbReference>
<dbReference type="RefSeq" id="WP_092480865.1">
    <property type="nucleotide sequence ID" value="NZ_FOXW01000007.1"/>
</dbReference>
<dbReference type="Pfam" id="PF12802">
    <property type="entry name" value="MarR_2"/>
    <property type="match status" value="1"/>
</dbReference>
<reference evidence="5 6" key="1">
    <citation type="submission" date="2016-10" db="EMBL/GenBank/DDBJ databases">
        <authorList>
            <person name="de Groot N.N."/>
        </authorList>
    </citation>
    <scope>NUCLEOTIDE SEQUENCE [LARGE SCALE GENOMIC DNA]</scope>
    <source>
        <strain evidence="5 6">DSM 20581</strain>
    </source>
</reference>
<dbReference type="PRINTS" id="PR00598">
    <property type="entry name" value="HTHMARR"/>
</dbReference>
<dbReference type="SMART" id="SM00347">
    <property type="entry name" value="HTH_MARR"/>
    <property type="match status" value="1"/>
</dbReference>
<keyword evidence="1" id="KW-0805">Transcription regulation</keyword>
<dbReference type="STRING" id="82801.SAMN04488506_1834"/>
<keyword evidence="6" id="KW-1185">Reference proteome</keyword>